<protein>
    <submittedName>
        <fullName evidence="2">Uncharacterized protein</fullName>
    </submittedName>
</protein>
<comment type="caution">
    <text evidence="2">The sequence shown here is derived from an EMBL/GenBank/DDBJ whole genome shotgun (WGS) entry which is preliminary data.</text>
</comment>
<feature type="signal peptide" evidence="1">
    <location>
        <begin position="1"/>
        <end position="19"/>
    </location>
</feature>
<feature type="chain" id="PRO_5032890910" evidence="1">
    <location>
        <begin position="20"/>
        <end position="88"/>
    </location>
</feature>
<dbReference type="EMBL" id="WKFB01000669">
    <property type="protein sequence ID" value="KAF6718954.1"/>
    <property type="molecule type" value="Genomic_DNA"/>
</dbReference>
<proteinExistence type="predicted"/>
<evidence type="ECO:0000313" key="3">
    <source>
        <dbReference type="Proteomes" id="UP000646548"/>
    </source>
</evidence>
<sequence length="88" mass="10043">MRALSVSALLLLALGCCWGTQDNFLDEDVVEPVIQASKYGSLWPLPQKVPDLRRSAEAERNHFRIHRCEGLDRRGELQRAAERLQEVL</sequence>
<accession>A0A834BX35</accession>
<evidence type="ECO:0000256" key="1">
    <source>
        <dbReference type="SAM" id="SignalP"/>
    </source>
</evidence>
<dbReference type="AlphaFoldDB" id="A0A834BX35"/>
<dbReference type="PROSITE" id="PS51257">
    <property type="entry name" value="PROKAR_LIPOPROTEIN"/>
    <property type="match status" value="1"/>
</dbReference>
<dbReference type="Proteomes" id="UP000646548">
    <property type="component" value="Unassembled WGS sequence"/>
</dbReference>
<name>A0A834BX35_ORYME</name>
<organism evidence="2 3">
    <name type="scientific">Oryzias melastigma</name>
    <name type="common">Marine medaka</name>
    <dbReference type="NCBI Taxonomy" id="30732"/>
    <lineage>
        <taxon>Eukaryota</taxon>
        <taxon>Metazoa</taxon>
        <taxon>Chordata</taxon>
        <taxon>Craniata</taxon>
        <taxon>Vertebrata</taxon>
        <taxon>Euteleostomi</taxon>
        <taxon>Actinopterygii</taxon>
        <taxon>Neopterygii</taxon>
        <taxon>Teleostei</taxon>
        <taxon>Neoteleostei</taxon>
        <taxon>Acanthomorphata</taxon>
        <taxon>Ovalentaria</taxon>
        <taxon>Atherinomorphae</taxon>
        <taxon>Beloniformes</taxon>
        <taxon>Adrianichthyidae</taxon>
        <taxon>Oryziinae</taxon>
        <taxon>Oryzias</taxon>
    </lineage>
</organism>
<gene>
    <name evidence="2" type="ORF">FQA47_004018</name>
</gene>
<evidence type="ECO:0000313" key="2">
    <source>
        <dbReference type="EMBL" id="KAF6718954.1"/>
    </source>
</evidence>
<reference evidence="2" key="1">
    <citation type="journal article" name="BMC Genomics">
        <title>Long-read sequencing and de novo genome assembly of marine medaka (Oryzias melastigma).</title>
        <authorList>
            <person name="Liang P."/>
            <person name="Saqib H.S.A."/>
            <person name="Ni X."/>
            <person name="Shen Y."/>
        </authorList>
    </citation>
    <scope>NUCLEOTIDE SEQUENCE</scope>
    <source>
        <strain evidence="2">Bigg-433</strain>
    </source>
</reference>
<keyword evidence="1" id="KW-0732">Signal</keyword>